<keyword evidence="4 9" id="KW-0456">Lyase</keyword>
<dbReference type="InterPro" id="IPR036108">
    <property type="entry name" value="4pyrrol_syn_uPrphyn_synt_sf"/>
</dbReference>
<feature type="domain" description="Tetrapyrrole biosynthesis uroporphyrinogen III synthase" evidence="10">
    <location>
        <begin position="17"/>
        <end position="253"/>
    </location>
</feature>
<comment type="similarity">
    <text evidence="2 9">Belongs to the uroporphyrinogen-III synthase family.</text>
</comment>
<comment type="function">
    <text evidence="6 9">Catalyzes cyclization of the linear tetrapyrrole, hydroxymethylbilane, to the macrocyclic uroporphyrinogen III.</text>
</comment>
<organism evidence="11 12">
    <name type="scientific">Glutamicibacter arilaitensis</name>
    <dbReference type="NCBI Taxonomy" id="256701"/>
    <lineage>
        <taxon>Bacteria</taxon>
        <taxon>Bacillati</taxon>
        <taxon>Actinomycetota</taxon>
        <taxon>Actinomycetes</taxon>
        <taxon>Micrococcales</taxon>
        <taxon>Micrococcaceae</taxon>
        <taxon>Glutamicibacter</taxon>
    </lineage>
</organism>
<evidence type="ECO:0000313" key="12">
    <source>
        <dbReference type="Proteomes" id="UP000235739"/>
    </source>
</evidence>
<evidence type="ECO:0000256" key="4">
    <source>
        <dbReference type="ARBA" id="ARBA00023239"/>
    </source>
</evidence>
<dbReference type="AlphaFoldDB" id="A0A2N7S2Z3"/>
<dbReference type="EC" id="4.2.1.75" evidence="3 9"/>
<dbReference type="Gene3D" id="3.40.50.10090">
    <property type="match status" value="2"/>
</dbReference>
<dbReference type="CDD" id="cd06578">
    <property type="entry name" value="HemD"/>
    <property type="match status" value="1"/>
</dbReference>
<evidence type="ECO:0000256" key="9">
    <source>
        <dbReference type="RuleBase" id="RU366031"/>
    </source>
</evidence>
<evidence type="ECO:0000256" key="6">
    <source>
        <dbReference type="ARBA" id="ARBA00037589"/>
    </source>
</evidence>
<dbReference type="InterPro" id="IPR003754">
    <property type="entry name" value="4pyrrol_synth_uPrphyn_synth"/>
</dbReference>
<evidence type="ECO:0000256" key="2">
    <source>
        <dbReference type="ARBA" id="ARBA00008133"/>
    </source>
</evidence>
<comment type="catalytic activity">
    <reaction evidence="8 9">
        <text>hydroxymethylbilane = uroporphyrinogen III + H2O</text>
        <dbReference type="Rhea" id="RHEA:18965"/>
        <dbReference type="ChEBI" id="CHEBI:15377"/>
        <dbReference type="ChEBI" id="CHEBI:57308"/>
        <dbReference type="ChEBI" id="CHEBI:57845"/>
        <dbReference type="EC" id="4.2.1.75"/>
    </reaction>
</comment>
<dbReference type="EMBL" id="PNQX01000001">
    <property type="protein sequence ID" value="PMQ20509.1"/>
    <property type="molecule type" value="Genomic_DNA"/>
</dbReference>
<gene>
    <name evidence="11" type="ORF">CIK84_02540</name>
</gene>
<dbReference type="SUPFAM" id="SSF69618">
    <property type="entry name" value="HemD-like"/>
    <property type="match status" value="1"/>
</dbReference>
<evidence type="ECO:0000256" key="8">
    <source>
        <dbReference type="ARBA" id="ARBA00048617"/>
    </source>
</evidence>
<accession>A0A2N7S2Z3</accession>
<name>A0A2N7S2Z3_9MICC</name>
<comment type="caution">
    <text evidence="11">The sequence shown here is derived from an EMBL/GenBank/DDBJ whole genome shotgun (WGS) entry which is preliminary data.</text>
</comment>
<dbReference type="Pfam" id="PF02602">
    <property type="entry name" value="HEM4"/>
    <property type="match status" value="1"/>
</dbReference>
<keyword evidence="5 9" id="KW-0627">Porphyrin biosynthesis</keyword>
<evidence type="ECO:0000259" key="10">
    <source>
        <dbReference type="Pfam" id="PF02602"/>
    </source>
</evidence>
<dbReference type="GO" id="GO:0006782">
    <property type="term" value="P:protoporphyrinogen IX biosynthetic process"/>
    <property type="evidence" value="ECO:0007669"/>
    <property type="project" value="UniProtKB-UniRule"/>
</dbReference>
<dbReference type="PANTHER" id="PTHR38042">
    <property type="entry name" value="UROPORPHYRINOGEN-III SYNTHASE, CHLOROPLASTIC"/>
    <property type="match status" value="1"/>
</dbReference>
<reference evidence="11 12" key="1">
    <citation type="journal article" date="2017" name="Elife">
        <title>Extensive horizontal gene transfer in cheese-associated bacteria.</title>
        <authorList>
            <person name="Bonham K.S."/>
            <person name="Wolfe B.E."/>
            <person name="Dutton R.J."/>
        </authorList>
    </citation>
    <scope>NUCLEOTIDE SEQUENCE [LARGE SCALE GENOMIC DNA]</scope>
    <source>
        <strain evidence="11 12">JB182</strain>
    </source>
</reference>
<evidence type="ECO:0000256" key="1">
    <source>
        <dbReference type="ARBA" id="ARBA00004772"/>
    </source>
</evidence>
<protein>
    <recommendedName>
        <fullName evidence="7 9">Uroporphyrinogen-III synthase</fullName>
        <ecNumber evidence="3 9">4.2.1.75</ecNumber>
    </recommendedName>
</protein>
<evidence type="ECO:0000256" key="3">
    <source>
        <dbReference type="ARBA" id="ARBA00013109"/>
    </source>
</evidence>
<evidence type="ECO:0000256" key="5">
    <source>
        <dbReference type="ARBA" id="ARBA00023244"/>
    </source>
</evidence>
<evidence type="ECO:0000313" key="11">
    <source>
        <dbReference type="EMBL" id="PMQ20509.1"/>
    </source>
</evidence>
<dbReference type="GO" id="GO:0006780">
    <property type="term" value="P:uroporphyrinogen III biosynthetic process"/>
    <property type="evidence" value="ECO:0007669"/>
    <property type="project" value="UniProtKB-UniRule"/>
</dbReference>
<dbReference type="GO" id="GO:0004852">
    <property type="term" value="F:uroporphyrinogen-III synthase activity"/>
    <property type="evidence" value="ECO:0007669"/>
    <property type="project" value="UniProtKB-UniRule"/>
</dbReference>
<proteinExistence type="inferred from homology"/>
<evidence type="ECO:0000256" key="7">
    <source>
        <dbReference type="ARBA" id="ARBA00040167"/>
    </source>
</evidence>
<dbReference type="Proteomes" id="UP000235739">
    <property type="component" value="Unassembled WGS sequence"/>
</dbReference>
<comment type="pathway">
    <text evidence="1 9">Porphyrin-containing compound metabolism; protoporphyrin-IX biosynthesis; coproporphyrinogen-III from 5-aminolevulinate: step 3/4.</text>
</comment>
<dbReference type="PANTHER" id="PTHR38042:SF1">
    <property type="entry name" value="UROPORPHYRINOGEN-III SYNTHASE, CHLOROPLASTIC"/>
    <property type="match status" value="1"/>
</dbReference>
<dbReference type="RefSeq" id="WP_102597418.1">
    <property type="nucleotide sequence ID" value="NZ_JBQDNZ010000007.1"/>
</dbReference>
<sequence length="263" mass="28326">MAYQALILRSPARAAATVQEFDQLGITSWCAQLIETVWPADRSSLQRMASELVAGAYSWLVFTSVNTVKVVQQVLDGQPLPEPLRLASVGEKTTEAIERYLGRSVDFEAEEQSAAGMLAAWVPEPGARICYPHGDLASSTLADGLGKYPVQVNEFIVYETVDAPADGTPVSEPEAVPGLNVLPANRIGDRLEEQDLVVFSAPSVVRRFVQLAGTQLPEKLQTIAIGRPTARAMERAGLPVHAVASAPTPQGLAHAAQDLLRYR</sequence>
<dbReference type="InterPro" id="IPR039793">
    <property type="entry name" value="UROS/Hem4"/>
</dbReference>